<feature type="region of interest" description="Disordered" evidence="1">
    <location>
        <begin position="74"/>
        <end position="155"/>
    </location>
</feature>
<feature type="compositionally biased region" description="Basic and acidic residues" evidence="1">
    <location>
        <begin position="74"/>
        <end position="83"/>
    </location>
</feature>
<organism evidence="2 3">
    <name type="scientific">Rhodopila globiformis</name>
    <name type="common">Rhodopseudomonas globiformis</name>
    <dbReference type="NCBI Taxonomy" id="1071"/>
    <lineage>
        <taxon>Bacteria</taxon>
        <taxon>Pseudomonadati</taxon>
        <taxon>Pseudomonadota</taxon>
        <taxon>Alphaproteobacteria</taxon>
        <taxon>Acetobacterales</taxon>
        <taxon>Acetobacteraceae</taxon>
        <taxon>Rhodopila</taxon>
    </lineage>
</organism>
<proteinExistence type="predicted"/>
<dbReference type="RefSeq" id="WP_104517750.1">
    <property type="nucleotide sequence ID" value="NZ_NHRY01000057.1"/>
</dbReference>
<protein>
    <submittedName>
        <fullName evidence="2">Uncharacterized protein</fullName>
    </submittedName>
</protein>
<comment type="caution">
    <text evidence="2">The sequence shown here is derived from an EMBL/GenBank/DDBJ whole genome shotgun (WGS) entry which is preliminary data.</text>
</comment>
<sequence length="155" mass="17359">MKRTQSTKRIAEAFGSRGRTSLYTWLWDHYDELPEYRRYRVDWAKFTAVLSDLGVKGRDETKPLNADVVRKTFERVRQDKEASKPPAEPAETIQPPSQDAEPPSQPGHPQASPPGGPQANGLPVPPTGFPQSVRAASRPRYTFQTARFKQSPEGA</sequence>
<dbReference type="AlphaFoldDB" id="A0A2S6NLU0"/>
<evidence type="ECO:0000313" key="2">
    <source>
        <dbReference type="EMBL" id="PPQ36471.1"/>
    </source>
</evidence>
<dbReference type="EMBL" id="NHRY01000057">
    <property type="protein sequence ID" value="PPQ36471.1"/>
    <property type="molecule type" value="Genomic_DNA"/>
</dbReference>
<gene>
    <name evidence="2" type="ORF">CCS01_05010</name>
</gene>
<keyword evidence="3" id="KW-1185">Reference proteome</keyword>
<evidence type="ECO:0000256" key="1">
    <source>
        <dbReference type="SAM" id="MobiDB-lite"/>
    </source>
</evidence>
<accession>A0A2S6NLU0</accession>
<reference evidence="2 3" key="1">
    <citation type="journal article" date="2018" name="Arch. Microbiol.">
        <title>New insights into the metabolic potential of the phototrophic purple bacterium Rhodopila globiformis DSM 161(T) from its draft genome sequence and evidence for a vanadium-dependent nitrogenase.</title>
        <authorList>
            <person name="Imhoff J.F."/>
            <person name="Rahn T."/>
            <person name="Kunzel S."/>
            <person name="Neulinger S.C."/>
        </authorList>
    </citation>
    <scope>NUCLEOTIDE SEQUENCE [LARGE SCALE GENOMIC DNA]</scope>
    <source>
        <strain evidence="2 3">DSM 161</strain>
    </source>
</reference>
<name>A0A2S6NLU0_RHOGL</name>
<evidence type="ECO:0000313" key="3">
    <source>
        <dbReference type="Proteomes" id="UP000239724"/>
    </source>
</evidence>
<dbReference type="Proteomes" id="UP000239724">
    <property type="component" value="Unassembled WGS sequence"/>
</dbReference>
<feature type="compositionally biased region" description="Pro residues" evidence="1">
    <location>
        <begin position="103"/>
        <end position="116"/>
    </location>
</feature>